<dbReference type="InterPro" id="IPR008928">
    <property type="entry name" value="6-hairpin_glycosidase_sf"/>
</dbReference>
<feature type="signal peptide" evidence="1">
    <location>
        <begin position="1"/>
        <end position="20"/>
    </location>
</feature>
<dbReference type="EMBL" id="JACCJB010000002">
    <property type="protein sequence ID" value="KAF6229841.1"/>
    <property type="molecule type" value="Genomic_DNA"/>
</dbReference>
<evidence type="ECO:0008006" key="4">
    <source>
        <dbReference type="Google" id="ProtNLM"/>
    </source>
</evidence>
<dbReference type="SUPFAM" id="SSF48208">
    <property type="entry name" value="Six-hairpin glycosidases"/>
    <property type="match status" value="1"/>
</dbReference>
<organism evidence="2 3">
    <name type="scientific">Letharia lupina</name>
    <dbReference type="NCBI Taxonomy" id="560253"/>
    <lineage>
        <taxon>Eukaryota</taxon>
        <taxon>Fungi</taxon>
        <taxon>Dikarya</taxon>
        <taxon>Ascomycota</taxon>
        <taxon>Pezizomycotina</taxon>
        <taxon>Lecanoromycetes</taxon>
        <taxon>OSLEUM clade</taxon>
        <taxon>Lecanoromycetidae</taxon>
        <taxon>Lecanorales</taxon>
        <taxon>Lecanorineae</taxon>
        <taxon>Parmeliaceae</taxon>
        <taxon>Letharia</taxon>
    </lineage>
</organism>
<dbReference type="PANTHER" id="PTHR47791:SF1">
    <property type="entry name" value="ENDO MANNANASE, GH76 FAMILY (EUROFUNG)"/>
    <property type="match status" value="1"/>
</dbReference>
<name>A0A8H6FJQ6_9LECA</name>
<reference evidence="2 3" key="1">
    <citation type="journal article" date="2020" name="Genomics">
        <title>Complete, high-quality genomes from long-read metagenomic sequencing of two wolf lichen thalli reveals enigmatic genome architecture.</title>
        <authorList>
            <person name="McKenzie S.K."/>
            <person name="Walston R.F."/>
            <person name="Allen J.L."/>
        </authorList>
    </citation>
    <scope>NUCLEOTIDE SEQUENCE [LARGE SCALE GENOMIC DNA]</scope>
    <source>
        <strain evidence="2">WasteWater1</strain>
    </source>
</reference>
<dbReference type="Gene3D" id="1.50.10.20">
    <property type="match status" value="1"/>
</dbReference>
<dbReference type="Proteomes" id="UP000593566">
    <property type="component" value="Unassembled WGS sequence"/>
</dbReference>
<evidence type="ECO:0000313" key="2">
    <source>
        <dbReference type="EMBL" id="KAF6229841.1"/>
    </source>
</evidence>
<evidence type="ECO:0000313" key="3">
    <source>
        <dbReference type="Proteomes" id="UP000593566"/>
    </source>
</evidence>
<evidence type="ECO:0000256" key="1">
    <source>
        <dbReference type="SAM" id="SignalP"/>
    </source>
</evidence>
<keyword evidence="1" id="KW-0732">Signal</keyword>
<keyword evidence="3" id="KW-1185">Reference proteome</keyword>
<protein>
    <recommendedName>
        <fullName evidence="4">Mannan endo-1,6-alpha-mannosidase</fullName>
    </recommendedName>
</protein>
<dbReference type="InterPro" id="IPR005198">
    <property type="entry name" value="Glyco_hydro_76"/>
</dbReference>
<feature type="chain" id="PRO_5034995991" description="Mannan endo-1,6-alpha-mannosidase" evidence="1">
    <location>
        <begin position="21"/>
        <end position="400"/>
    </location>
</feature>
<dbReference type="InterPro" id="IPR053169">
    <property type="entry name" value="MUG_Protein"/>
</dbReference>
<dbReference type="AlphaFoldDB" id="A0A8H6FJQ6"/>
<sequence length="400" mass="44689">MQLGWPFLLFLYMYALSVLGSPAGVDGQVLTSYEPNVFHAHSAIIALQQWYNETTGLWETTGWWNSANALTMLADFAWVDSSLDVVAGHVFQNTFSRAQKTSLETIKVMTPYSVTTYTGPKFPPWIIPPKNGFAGFLNDFYDDEGWWGLAWLQVYDLTKQQQYLQAAIDIFEDMRKGWGGTCGGLWWNKQHSYKGAIENALFLTVAAQLANRASNKEYYLYWAWKEWDWFQRTGMINAHYNINNGINLVTCRNDNGIVWSYNQGVILGGLLELYTAAPNKTHLIMAERIALAGIKFLSDPSGILRDPCEPSCGADGPQFKGIFMRNLQKLQLAIPNNRFKTFINENANSIWLNDRGSGNQLGLLWSGPFMGATASTQSSAADALVAALAVGGQKVNLNVQ</sequence>
<gene>
    <name evidence="2" type="ORF">HO133_004178</name>
</gene>
<dbReference type="PANTHER" id="PTHR47791">
    <property type="entry name" value="MEIOTICALLY UP-REGULATED GENE 191 PROTEIN"/>
    <property type="match status" value="1"/>
</dbReference>
<dbReference type="GeneID" id="59332587"/>
<dbReference type="Pfam" id="PF03663">
    <property type="entry name" value="Glyco_hydro_76"/>
    <property type="match status" value="1"/>
</dbReference>
<comment type="caution">
    <text evidence="2">The sequence shown here is derived from an EMBL/GenBank/DDBJ whole genome shotgun (WGS) entry which is preliminary data.</text>
</comment>
<dbReference type="GO" id="GO:0005975">
    <property type="term" value="P:carbohydrate metabolic process"/>
    <property type="evidence" value="ECO:0007669"/>
    <property type="project" value="InterPro"/>
</dbReference>
<dbReference type="RefSeq" id="XP_037157098.1">
    <property type="nucleotide sequence ID" value="XM_037295097.1"/>
</dbReference>
<accession>A0A8H6FJQ6</accession>
<proteinExistence type="predicted"/>